<proteinExistence type="predicted"/>
<keyword evidence="3" id="KW-1185">Reference proteome</keyword>
<organism evidence="2 3">
    <name type="scientific">Pacificimonas flava</name>
    <dbReference type="NCBI Taxonomy" id="1234595"/>
    <lineage>
        <taxon>Bacteria</taxon>
        <taxon>Pseudomonadati</taxon>
        <taxon>Pseudomonadota</taxon>
        <taxon>Alphaproteobacteria</taxon>
        <taxon>Sphingomonadales</taxon>
        <taxon>Sphingosinicellaceae</taxon>
        <taxon>Pacificimonas</taxon>
    </lineage>
</organism>
<dbReference type="Proteomes" id="UP000198462">
    <property type="component" value="Unassembled WGS sequence"/>
</dbReference>
<dbReference type="RefSeq" id="WP_088711195.1">
    <property type="nucleotide sequence ID" value="NZ_NFZT01000001.1"/>
</dbReference>
<evidence type="ECO:0000313" key="2">
    <source>
        <dbReference type="EMBL" id="OWV32399.1"/>
    </source>
</evidence>
<feature type="region of interest" description="Disordered" evidence="1">
    <location>
        <begin position="1"/>
        <end position="59"/>
    </location>
</feature>
<comment type="caution">
    <text evidence="2">The sequence shown here is derived from an EMBL/GenBank/DDBJ whole genome shotgun (WGS) entry which is preliminary data.</text>
</comment>
<evidence type="ECO:0000256" key="1">
    <source>
        <dbReference type="SAM" id="MobiDB-lite"/>
    </source>
</evidence>
<sequence>MTDNRKPPESPPEVEPAEDEDAQRPNEELKRETENPGESVDEVQEDEKGLPPGSKTSWN</sequence>
<evidence type="ECO:0000313" key="3">
    <source>
        <dbReference type="Proteomes" id="UP000198462"/>
    </source>
</evidence>
<gene>
    <name evidence="2" type="ORF">B5C34_02300</name>
</gene>
<dbReference type="EMBL" id="NFZT01000001">
    <property type="protein sequence ID" value="OWV32399.1"/>
    <property type="molecule type" value="Genomic_DNA"/>
</dbReference>
<protein>
    <submittedName>
        <fullName evidence="2">Uncharacterized protein</fullName>
    </submittedName>
</protein>
<reference evidence="3" key="1">
    <citation type="submission" date="2017-05" db="EMBL/GenBank/DDBJ databases">
        <authorList>
            <person name="Lin X."/>
        </authorList>
    </citation>
    <scope>NUCLEOTIDE SEQUENCE [LARGE SCALE GENOMIC DNA]</scope>
    <source>
        <strain evidence="3">JLT2012</strain>
    </source>
</reference>
<feature type="compositionally biased region" description="Basic and acidic residues" evidence="1">
    <location>
        <begin position="22"/>
        <end position="34"/>
    </location>
</feature>
<dbReference type="AlphaFoldDB" id="A0A219B3J3"/>
<name>A0A219B3J3_9SPHN</name>
<accession>A0A219B3J3</accession>